<reference evidence="1" key="1">
    <citation type="journal article" date="2015" name="Nature">
        <title>Complex archaea that bridge the gap between prokaryotes and eukaryotes.</title>
        <authorList>
            <person name="Spang A."/>
            <person name="Saw J.H."/>
            <person name="Jorgensen S.L."/>
            <person name="Zaremba-Niedzwiedzka K."/>
            <person name="Martijn J."/>
            <person name="Lind A.E."/>
            <person name="van Eijk R."/>
            <person name="Schleper C."/>
            <person name="Guy L."/>
            <person name="Ettema T.J."/>
        </authorList>
    </citation>
    <scope>NUCLEOTIDE SEQUENCE</scope>
</reference>
<name>A0A0F9S4B4_9ZZZZ</name>
<organism evidence="1">
    <name type="scientific">marine sediment metagenome</name>
    <dbReference type="NCBI Taxonomy" id="412755"/>
    <lineage>
        <taxon>unclassified sequences</taxon>
        <taxon>metagenomes</taxon>
        <taxon>ecological metagenomes</taxon>
    </lineage>
</organism>
<dbReference type="EMBL" id="LAZR01000819">
    <property type="protein sequence ID" value="KKN57107.1"/>
    <property type="molecule type" value="Genomic_DNA"/>
</dbReference>
<proteinExistence type="predicted"/>
<protein>
    <submittedName>
        <fullName evidence="1">Uncharacterized protein</fullName>
    </submittedName>
</protein>
<comment type="caution">
    <text evidence="1">The sequence shown here is derived from an EMBL/GenBank/DDBJ whole genome shotgun (WGS) entry which is preliminary data.</text>
</comment>
<gene>
    <name evidence="1" type="ORF">LCGC14_0565790</name>
</gene>
<dbReference type="AlphaFoldDB" id="A0A0F9S4B4"/>
<sequence length="117" mass="12790">MVKGWVGAAGRGVVGAAPLFEADLLVGNWSYPKEPTTTPLLDAGDLTRNFPISKDRGVANWSYPKEPTTTPLLDQGPLTRNLPVSKAQGHDTEPYNAIVRGLEVRVDAKIKKPWLWP</sequence>
<accession>A0A0F9S4B4</accession>
<evidence type="ECO:0000313" key="1">
    <source>
        <dbReference type="EMBL" id="KKN57107.1"/>
    </source>
</evidence>